<evidence type="ECO:0000313" key="2">
    <source>
        <dbReference type="EMBL" id="KLV03481.1"/>
    </source>
</evidence>
<proteinExistence type="predicted"/>
<dbReference type="STRING" id="1195763.ABT56_18760"/>
<dbReference type="RefSeq" id="WP_047880444.1">
    <property type="nucleotide sequence ID" value="NZ_LDOT01000032.1"/>
</dbReference>
<dbReference type="OrthoDB" id="9813422at2"/>
<protein>
    <recommendedName>
        <fullName evidence="4">Conjugal transfer protein TraL</fullName>
    </recommendedName>
</protein>
<dbReference type="NCBIfam" id="TIGR02762">
    <property type="entry name" value="TraL_TIGR"/>
    <property type="match status" value="1"/>
</dbReference>
<reference evidence="2 3" key="1">
    <citation type="submission" date="2015-05" db="EMBL/GenBank/DDBJ databases">
        <title>Photobacterium galathea sp. nov.</title>
        <authorList>
            <person name="Machado H."/>
            <person name="Gram L."/>
        </authorList>
    </citation>
    <scope>NUCLEOTIDE SEQUENCE [LARGE SCALE GENOMIC DNA]</scope>
    <source>
        <strain evidence="2 3">CGMCC 1.12159</strain>
    </source>
</reference>
<keyword evidence="1" id="KW-1133">Transmembrane helix</keyword>
<keyword evidence="1" id="KW-0472">Membrane</keyword>
<gene>
    <name evidence="2" type="ORF">ABT56_18760</name>
</gene>
<evidence type="ECO:0008006" key="4">
    <source>
        <dbReference type="Google" id="ProtNLM"/>
    </source>
</evidence>
<evidence type="ECO:0000256" key="1">
    <source>
        <dbReference type="SAM" id="Phobius"/>
    </source>
</evidence>
<comment type="caution">
    <text evidence="2">The sequence shown here is derived from an EMBL/GenBank/DDBJ whole genome shotgun (WGS) entry which is preliminary data.</text>
</comment>
<dbReference type="InterPro" id="IPR009838">
    <property type="entry name" value="T4SS_TraL"/>
</dbReference>
<evidence type="ECO:0000313" key="3">
    <source>
        <dbReference type="Proteomes" id="UP000036097"/>
    </source>
</evidence>
<keyword evidence="3" id="KW-1185">Reference proteome</keyword>
<accession>A0A0J1GV27</accession>
<dbReference type="Proteomes" id="UP000036097">
    <property type="component" value="Unassembled WGS sequence"/>
</dbReference>
<name>A0A0J1GV27_9GAMM</name>
<feature type="transmembrane region" description="Helical" evidence="1">
    <location>
        <begin position="24"/>
        <end position="50"/>
    </location>
</feature>
<sequence>MNEDIDIPDMIEEPSHILFWQWDVILPIGVFVMIGILFNFAFTGLIMGVLMSRQYCKIRDNKPKGYFSHWIYSLGFMTESEKMKSVVNPNINRFD</sequence>
<dbReference type="GO" id="GO:0019867">
    <property type="term" value="C:outer membrane"/>
    <property type="evidence" value="ECO:0007669"/>
    <property type="project" value="InterPro"/>
</dbReference>
<dbReference type="Pfam" id="PF07178">
    <property type="entry name" value="TraL"/>
    <property type="match status" value="1"/>
</dbReference>
<dbReference type="AlphaFoldDB" id="A0A0J1GV27"/>
<keyword evidence="1" id="KW-0812">Transmembrane</keyword>
<dbReference type="PATRIC" id="fig|1195763.3.peg.4010"/>
<organism evidence="2 3">
    <name type="scientific">Photobacterium aquae</name>
    <dbReference type="NCBI Taxonomy" id="1195763"/>
    <lineage>
        <taxon>Bacteria</taxon>
        <taxon>Pseudomonadati</taxon>
        <taxon>Pseudomonadota</taxon>
        <taxon>Gammaproteobacteria</taxon>
        <taxon>Vibrionales</taxon>
        <taxon>Vibrionaceae</taxon>
        <taxon>Photobacterium</taxon>
    </lineage>
</organism>
<dbReference type="EMBL" id="LDOT01000032">
    <property type="protein sequence ID" value="KLV03481.1"/>
    <property type="molecule type" value="Genomic_DNA"/>
</dbReference>